<name>A0ABR1X6M7_9PEZI</name>
<dbReference type="GeneID" id="92085053"/>
<organism evidence="1 2">
    <name type="scientific">Apiospora phragmitis</name>
    <dbReference type="NCBI Taxonomy" id="2905665"/>
    <lineage>
        <taxon>Eukaryota</taxon>
        <taxon>Fungi</taxon>
        <taxon>Dikarya</taxon>
        <taxon>Ascomycota</taxon>
        <taxon>Pezizomycotina</taxon>
        <taxon>Sordariomycetes</taxon>
        <taxon>Xylariomycetidae</taxon>
        <taxon>Amphisphaeriales</taxon>
        <taxon>Apiosporaceae</taxon>
        <taxon>Apiospora</taxon>
    </lineage>
</organism>
<sequence>MEVEMTSTEELEVADDISKLSVAVSVWLDVILPELMRGDSEDSVDSAEMAVLPEFSSELLEL</sequence>
<gene>
    <name evidence="1" type="ORF">PG994_000581</name>
</gene>
<comment type="caution">
    <text evidence="1">The sequence shown here is derived from an EMBL/GenBank/DDBJ whole genome shotgun (WGS) entry which is preliminary data.</text>
</comment>
<keyword evidence="2" id="KW-1185">Reference proteome</keyword>
<accession>A0ABR1X6M7</accession>
<dbReference type="EMBL" id="JAQQWL010000001">
    <property type="protein sequence ID" value="KAK8091076.1"/>
    <property type="molecule type" value="Genomic_DNA"/>
</dbReference>
<dbReference type="Proteomes" id="UP001480595">
    <property type="component" value="Unassembled WGS sequence"/>
</dbReference>
<dbReference type="RefSeq" id="XP_066722622.1">
    <property type="nucleotide sequence ID" value="XM_066851990.1"/>
</dbReference>
<evidence type="ECO:0000313" key="1">
    <source>
        <dbReference type="EMBL" id="KAK8091076.1"/>
    </source>
</evidence>
<reference evidence="1 2" key="1">
    <citation type="submission" date="2023-01" db="EMBL/GenBank/DDBJ databases">
        <title>Analysis of 21 Apiospora genomes using comparative genomics revels a genus with tremendous synthesis potential of carbohydrate active enzymes and secondary metabolites.</title>
        <authorList>
            <person name="Sorensen T."/>
        </authorList>
    </citation>
    <scope>NUCLEOTIDE SEQUENCE [LARGE SCALE GENOMIC DNA]</scope>
    <source>
        <strain evidence="1 2">CBS 135458</strain>
    </source>
</reference>
<evidence type="ECO:0000313" key="2">
    <source>
        <dbReference type="Proteomes" id="UP001480595"/>
    </source>
</evidence>
<proteinExistence type="predicted"/>
<protein>
    <submittedName>
        <fullName evidence="1">Uncharacterized protein</fullName>
    </submittedName>
</protein>